<evidence type="ECO:0000313" key="3">
    <source>
        <dbReference type="Proteomes" id="UP000635853"/>
    </source>
</evidence>
<evidence type="ECO:0000313" key="2">
    <source>
        <dbReference type="EMBL" id="MBL3580434.1"/>
    </source>
</evidence>
<name>A0ABS1RL93_9RHOB</name>
<dbReference type="RefSeq" id="WP_143540621.1">
    <property type="nucleotide sequence ID" value="NZ_JAESIL010000145.1"/>
</dbReference>
<organism evidence="2 3">
    <name type="scientific">Rhodovulum visakhapatnamense</name>
    <dbReference type="NCBI Taxonomy" id="364297"/>
    <lineage>
        <taxon>Bacteria</taxon>
        <taxon>Pseudomonadati</taxon>
        <taxon>Pseudomonadota</taxon>
        <taxon>Alphaproteobacteria</taxon>
        <taxon>Rhodobacterales</taxon>
        <taxon>Paracoccaceae</taxon>
        <taxon>Rhodovulum</taxon>
    </lineage>
</organism>
<reference evidence="3" key="1">
    <citation type="submission" date="2021-01" db="EMBL/GenBank/DDBJ databases">
        <title>Draft genomes of Rhodovulum sulfidophilum.</title>
        <authorList>
            <person name="Guzman M.S."/>
        </authorList>
    </citation>
    <scope>NUCLEOTIDE SEQUENCE [LARGE SCALE GENOMIC DNA]</scope>
    <source>
        <strain evidence="3">AB19</strain>
    </source>
</reference>
<keyword evidence="3" id="KW-1185">Reference proteome</keyword>
<comment type="caution">
    <text evidence="2">The sequence shown here is derived from an EMBL/GenBank/DDBJ whole genome shotgun (WGS) entry which is preliminary data.</text>
</comment>
<dbReference type="Proteomes" id="UP000635853">
    <property type="component" value="Unassembled WGS sequence"/>
</dbReference>
<accession>A0ABS1RL93</accession>
<dbReference type="EMBL" id="JAESIL010000145">
    <property type="protein sequence ID" value="MBL3580434.1"/>
    <property type="molecule type" value="Genomic_DNA"/>
</dbReference>
<gene>
    <name evidence="2" type="ORF">JMJ92_20125</name>
</gene>
<evidence type="ECO:0000256" key="1">
    <source>
        <dbReference type="SAM" id="MobiDB-lite"/>
    </source>
</evidence>
<feature type="region of interest" description="Disordered" evidence="1">
    <location>
        <begin position="58"/>
        <end position="90"/>
    </location>
</feature>
<proteinExistence type="predicted"/>
<sequence>METALTTAPELADFVAEWRSAAPEVQFAAIRGALRRQGIAQGFPESYEIARARWPRLHQDRTDPHVRQLGLPAGRGRDHRHQLPASGGEP</sequence>
<protein>
    <submittedName>
        <fullName evidence="2">Uncharacterized protein</fullName>
    </submittedName>
</protein>